<feature type="region of interest" description="Disordered" evidence="2">
    <location>
        <begin position="67"/>
        <end position="132"/>
    </location>
</feature>
<feature type="compositionally biased region" description="Low complexity" evidence="2">
    <location>
        <begin position="10"/>
        <end position="21"/>
    </location>
</feature>
<feature type="compositionally biased region" description="Basic and acidic residues" evidence="2">
    <location>
        <begin position="80"/>
        <end position="91"/>
    </location>
</feature>
<evidence type="ECO:0000256" key="1">
    <source>
        <dbReference type="SAM" id="Coils"/>
    </source>
</evidence>
<name>A0AAX4PE23_9CHLO</name>
<feature type="compositionally biased region" description="Polar residues" evidence="2">
    <location>
        <begin position="115"/>
        <end position="124"/>
    </location>
</feature>
<evidence type="ECO:0000313" key="4">
    <source>
        <dbReference type="Proteomes" id="UP001472866"/>
    </source>
</evidence>
<feature type="compositionally biased region" description="Polar residues" evidence="2">
    <location>
        <begin position="67"/>
        <end position="77"/>
    </location>
</feature>
<feature type="compositionally biased region" description="Basic and acidic residues" evidence="2">
    <location>
        <begin position="415"/>
        <end position="431"/>
    </location>
</feature>
<reference evidence="3 4" key="1">
    <citation type="submission" date="2024-03" db="EMBL/GenBank/DDBJ databases">
        <title>Complete genome sequence of the green alga Chloropicon roscoffensis RCC1871.</title>
        <authorList>
            <person name="Lemieux C."/>
            <person name="Pombert J.-F."/>
            <person name="Otis C."/>
            <person name="Turmel M."/>
        </authorList>
    </citation>
    <scope>NUCLEOTIDE SEQUENCE [LARGE SCALE GENOMIC DNA]</scope>
    <source>
        <strain evidence="3 4">RCC1871</strain>
    </source>
</reference>
<organism evidence="3 4">
    <name type="scientific">Chloropicon roscoffensis</name>
    <dbReference type="NCBI Taxonomy" id="1461544"/>
    <lineage>
        <taxon>Eukaryota</taxon>
        <taxon>Viridiplantae</taxon>
        <taxon>Chlorophyta</taxon>
        <taxon>Chloropicophyceae</taxon>
        <taxon>Chloropicales</taxon>
        <taxon>Chloropicaceae</taxon>
        <taxon>Chloropicon</taxon>
    </lineage>
</organism>
<dbReference type="PANTHER" id="PTHR34894:SF5">
    <property type="entry name" value="EF-HAND DOMAIN-CONTAINING PROTEIN"/>
    <property type="match status" value="1"/>
</dbReference>
<keyword evidence="1" id="KW-0175">Coiled coil</keyword>
<feature type="coiled-coil region" evidence="1">
    <location>
        <begin position="456"/>
        <end position="521"/>
    </location>
</feature>
<gene>
    <name evidence="3" type="ORF">HKI87_09g56920</name>
</gene>
<feature type="region of interest" description="Disordered" evidence="2">
    <location>
        <begin position="366"/>
        <end position="446"/>
    </location>
</feature>
<dbReference type="PANTHER" id="PTHR34894">
    <property type="entry name" value="SAM-DEPENDENT METHYLTRANSFERASE RSMI, CONSERVED SITE"/>
    <property type="match status" value="1"/>
</dbReference>
<feature type="compositionally biased region" description="Basic and acidic residues" evidence="2">
    <location>
        <begin position="366"/>
        <end position="375"/>
    </location>
</feature>
<accession>A0AAX4PE23</accession>
<dbReference type="Proteomes" id="UP001472866">
    <property type="component" value="Chromosome 09"/>
</dbReference>
<dbReference type="AlphaFoldDB" id="A0AAX4PE23"/>
<evidence type="ECO:0000256" key="2">
    <source>
        <dbReference type="SAM" id="MobiDB-lite"/>
    </source>
</evidence>
<feature type="compositionally biased region" description="Low complexity" evidence="2">
    <location>
        <begin position="399"/>
        <end position="414"/>
    </location>
</feature>
<sequence length="1067" mass="120231">MSLESLLDEQAAAASPGAGQPRKQSLTIEEALEAAAGVTQAEVKASASSLRQHGKPVNVRASRMIHTSSGALPTQPNFGGRRDLGATHSDRLSTASGFSHAGSTRRVKTAGSAMGASTKSSSMGRTRGSKKLFESTDVSYRKDRASMSSAGATGRVGTALEGQSRSLNFVLPKTLIPERHEVAERWPIVPNLLRARKLNSFQSLKDEGVYYDEGNKNWCKTVFPSWQPGSRADALMLRKWTNEAIDDFNASQPKANVLEDMKGAQEILTMAFHELTRQVLISCRERGDLMSELWNSQTVLFAKALEISDADLHRTYLKLEEAEQKVEEAKQAALDEKINQVLKSRKTEDENEAMKKDLKDLRRKLDRYGGEDRGSPDAATSSGARRRSRFASQKMDTRAAAAAAARVDSASKPSSSDRRASKDSDGEDPRAKATAAAAMRKGRRASTRTSVVLSNLDEKQSIIANFQKKEDSLAEENTMLREMLASVKAEFVDLQRELIRLEQVETEVLELTGRAEYAESRFEDISDQMRSMTPRPERNFGAVGVDNDEIDTQDLMDILNDALDEPKYRDMPPESLTSMLLGQTDNGVPLQPYMSFRGCLEPIVLSSSAKLSRKKLEDSLKSGDLENLEEVCPHEVILLMQRALRDKFEVISFCNFLCGIDACSNPIDPEYFGSLAHMEIPRHEVLSMIKNGSLPTAERVTMLGEDQRRMRREIQDSRDTLKRFMQTEQRKEIARKKREQQQRKMKPLDNFLADLENGDLSKCKSFIGLGNGSDVPSFLRFHGKIPVTKKSKRETEKMTKEIWKAKLDWEQKTGDQFYLIDFVYVYLKDMVGIQSSIAMEGYNFVFSLKKYSYDVDCELFLKILTGEVMEEVYLEQLDLQKSIEKLMVTLDRVSNKKETGFIDKSELKQAMQSFFSVGQPNGKQTTRFDELLEKLNKEQPLAKVDYRRLLSEDEDFNQGPFMECVREQMLIERIEYFKELENLIYEETNYDEKCDEEQVRVALLQINPDLSKVELRKKLQSCFPKGVEMTTVALALSTLKRGATKLSNVLAQKKRGKRGARGSVIVG</sequence>
<proteinExistence type="predicted"/>
<feature type="region of interest" description="Disordered" evidence="2">
    <location>
        <begin position="1"/>
        <end position="24"/>
    </location>
</feature>
<keyword evidence="4" id="KW-1185">Reference proteome</keyword>
<dbReference type="EMBL" id="CP151509">
    <property type="protein sequence ID" value="WZN64138.1"/>
    <property type="molecule type" value="Genomic_DNA"/>
</dbReference>
<protein>
    <submittedName>
        <fullName evidence="3">Translin-associated factor X-interacting protein</fullName>
    </submittedName>
</protein>
<evidence type="ECO:0000313" key="3">
    <source>
        <dbReference type="EMBL" id="WZN64138.1"/>
    </source>
</evidence>